<gene>
    <name evidence="2" type="ORF">H8R94_01625</name>
</gene>
<organism evidence="2 3">
    <name type="scientific">Roseburia lenta</name>
    <dbReference type="NCBI Taxonomy" id="2763061"/>
    <lineage>
        <taxon>Bacteria</taxon>
        <taxon>Bacillati</taxon>
        <taxon>Bacillota</taxon>
        <taxon>Clostridia</taxon>
        <taxon>Lachnospirales</taxon>
        <taxon>Lachnospiraceae</taxon>
        <taxon>Roseburia</taxon>
    </lineage>
</organism>
<dbReference type="InterPro" id="IPR005094">
    <property type="entry name" value="Endonuclease_MobA/VirD2"/>
</dbReference>
<evidence type="ECO:0000313" key="2">
    <source>
        <dbReference type="EMBL" id="MBC5685325.1"/>
    </source>
</evidence>
<dbReference type="Pfam" id="PF03432">
    <property type="entry name" value="Relaxase"/>
    <property type="match status" value="1"/>
</dbReference>
<feature type="domain" description="MobA/VirD2-like nuclease" evidence="1">
    <location>
        <begin position="27"/>
        <end position="158"/>
    </location>
</feature>
<keyword evidence="3" id="KW-1185">Reference proteome</keyword>
<dbReference type="RefSeq" id="WP_186853670.1">
    <property type="nucleotide sequence ID" value="NZ_JACOPG010000001.1"/>
</dbReference>
<reference evidence="2 3" key="1">
    <citation type="submission" date="2020-08" db="EMBL/GenBank/DDBJ databases">
        <title>Genome public.</title>
        <authorList>
            <person name="Liu C."/>
            <person name="Sun Q."/>
        </authorList>
    </citation>
    <scope>NUCLEOTIDE SEQUENCE [LARGE SCALE GENOMIC DNA]</scope>
    <source>
        <strain evidence="2 3">NSJ-9</strain>
    </source>
</reference>
<evidence type="ECO:0000313" key="3">
    <source>
        <dbReference type="Proteomes" id="UP000643810"/>
    </source>
</evidence>
<comment type="caution">
    <text evidence="2">The sequence shown here is derived from an EMBL/GenBank/DDBJ whole genome shotgun (WGS) entry which is preliminary data.</text>
</comment>
<evidence type="ECO:0000259" key="1">
    <source>
        <dbReference type="Pfam" id="PF03432"/>
    </source>
</evidence>
<name>A0ABR7GD13_9FIRM</name>
<proteinExistence type="predicted"/>
<sequence length="470" mass="55341">MAVTVLRHMKESKGTNKAAHLQHAIHYIMNPEKTEGGLWTGSNCGNNEKEIYQTMIDTKSQFEKEWGRQGYHFVISFPPDEDVDEKIVYEFGKQFCQEYLKDNYEYCFAVHNDHDHLHCHIIFNSVDRIVGNKYRYVNGDWEKRIQPVTDRLCREYGLSELVYDKSERIGKSYVEHMAQKDGKIVWSDIIRADIDAAASRSYSREEFMSEMKKMGYQVRQGNSAKHGLYLAYTPPGSKKARRDYNLGVGYRPADIDRKIMHHEEEKASQVYVSKMAEIKTDNTYQAFMVLRIRQATMYQIFRQEELDQVRVRKDLLHIHQLEEECEYLMKHPIKGEKDLEARLKKINETIRTEQNRQQANSTVLASFAPEERILIQRYQDLQEQAKNQELSDEAFEDVLEQIETMELKHPDVVAYANVQLETVPDSMQMQALKEERLILKRIRKDIKEVGELKEVALRQEKVEKQEIVIK</sequence>
<protein>
    <submittedName>
        <fullName evidence="2">Relaxase/mobilization nuclease domain-containing protein</fullName>
    </submittedName>
</protein>
<dbReference type="Proteomes" id="UP000643810">
    <property type="component" value="Unassembled WGS sequence"/>
</dbReference>
<dbReference type="EMBL" id="JACOPG010000001">
    <property type="protein sequence ID" value="MBC5685325.1"/>
    <property type="molecule type" value="Genomic_DNA"/>
</dbReference>
<accession>A0ABR7GD13</accession>